<dbReference type="AlphaFoldDB" id="A0A7C1HD06"/>
<dbReference type="InterPro" id="IPR023100">
    <property type="entry name" value="D-aminoacylase_insert_dom_sf"/>
</dbReference>
<dbReference type="InterPro" id="IPR050378">
    <property type="entry name" value="Metallo-dep_Hydrolases_sf"/>
</dbReference>
<dbReference type="PANTHER" id="PTHR11647">
    <property type="entry name" value="HYDRANTOINASE/DIHYDROPYRIMIDINASE FAMILY MEMBER"/>
    <property type="match status" value="1"/>
</dbReference>
<dbReference type="EMBL" id="DSDM01000076">
    <property type="protein sequence ID" value="HDQ88754.1"/>
    <property type="molecule type" value="Genomic_DNA"/>
</dbReference>
<dbReference type="InterPro" id="IPR032466">
    <property type="entry name" value="Metal_Hydrolase"/>
</dbReference>
<evidence type="ECO:0000313" key="1">
    <source>
        <dbReference type="EMBL" id="HDQ88754.1"/>
    </source>
</evidence>
<comment type="caution">
    <text evidence="1">The sequence shown here is derived from an EMBL/GenBank/DDBJ whole genome shotgun (WGS) entry which is preliminary data.</text>
</comment>
<accession>A0A7C1HD06</accession>
<dbReference type="Gene3D" id="3.30.1490.130">
    <property type="entry name" value="D-aminoacylase. Domain 3"/>
    <property type="match status" value="1"/>
</dbReference>
<gene>
    <name evidence="1" type="ORF">ENN92_01240</name>
</gene>
<dbReference type="Gene3D" id="3.20.20.140">
    <property type="entry name" value="Metal-dependent hydrolases"/>
    <property type="match status" value="1"/>
</dbReference>
<dbReference type="InterPro" id="IPR011059">
    <property type="entry name" value="Metal-dep_hydrolase_composite"/>
</dbReference>
<dbReference type="SUPFAM" id="SSF51338">
    <property type="entry name" value="Composite domain of metallo-dependent hydrolases"/>
    <property type="match status" value="2"/>
</dbReference>
<reference evidence="1" key="1">
    <citation type="journal article" date="2020" name="mSystems">
        <title>Genome- and Community-Level Interaction Insights into Carbon Utilization and Element Cycling Functions of Hydrothermarchaeota in Hydrothermal Sediment.</title>
        <authorList>
            <person name="Zhou Z."/>
            <person name="Liu Y."/>
            <person name="Xu W."/>
            <person name="Pan J."/>
            <person name="Luo Z.H."/>
            <person name="Li M."/>
        </authorList>
    </citation>
    <scope>NUCLEOTIDE SEQUENCE [LARGE SCALE GENOMIC DNA]</scope>
    <source>
        <strain evidence="1">SpSt-1219</strain>
    </source>
</reference>
<sequence>MKYLIQNVTLFNGELLIESQDILISEGIIKEISRHEAQTKQGGSQNSVGTQIIEGEGLFLSPGFIDSHTHADLDVAFTDSKNFLSQGVTTVVGGNCGISCGNINNPNLEGVINPHKFKTPTFRDIPFYWEWIQNQQIGVNYASLIGQHTLFEESHNNPQEIEKNLEKYLALGYLGVSSGLVYGWGEKVNSSEDILPVAKVLAKNGAILTSHIKDQSAKLYESVKMFTDLWEHPGCKGLKIEISHLKHMVATDPAGKETLEKTLELLDSFYGRKAIGVDVYPYTAGATSLGLENRYKQCLNGWADVFPFGYSNSIEELAKEKNLAPEDIVKNILEKNPKVLAVYKNSCREEDMWEIMDKPYAIVASDGLPTHPRHWGTFTKVLRHALDNNLKIEDYLAKMTSLPANQFNLRGHGYIKEGSLANVTLLNPQEIEDTATYEKPESLSKGIIKVWVNGNLAYDNEEVLGKYGKVIKNSASC</sequence>
<dbReference type="PANTHER" id="PTHR11647:SF1">
    <property type="entry name" value="COLLAPSIN RESPONSE MEDIATOR PROTEIN"/>
    <property type="match status" value="1"/>
</dbReference>
<organism evidence="1">
    <name type="scientific">candidate division WWE3 bacterium</name>
    <dbReference type="NCBI Taxonomy" id="2053526"/>
    <lineage>
        <taxon>Bacteria</taxon>
        <taxon>Katanobacteria</taxon>
    </lineage>
</organism>
<dbReference type="Gene3D" id="2.30.40.10">
    <property type="entry name" value="Urease, subunit C, domain 1"/>
    <property type="match status" value="1"/>
</dbReference>
<dbReference type="SUPFAM" id="SSF51556">
    <property type="entry name" value="Metallo-dependent hydrolases"/>
    <property type="match status" value="1"/>
</dbReference>
<dbReference type="Proteomes" id="UP000886066">
    <property type="component" value="Unassembled WGS sequence"/>
</dbReference>
<name>A0A7C1HD06_UNCKA</name>
<protein>
    <submittedName>
        <fullName evidence="1">Uncharacterized protein</fullName>
    </submittedName>
</protein>
<dbReference type="GO" id="GO:0016811">
    <property type="term" value="F:hydrolase activity, acting on carbon-nitrogen (but not peptide) bonds, in linear amides"/>
    <property type="evidence" value="ECO:0007669"/>
    <property type="project" value="InterPro"/>
</dbReference>
<proteinExistence type="predicted"/>